<dbReference type="AlphaFoldDB" id="A0A8A1M5G3"/>
<organism evidence="1 2">
    <name type="scientific">Ajellomyces capsulatus</name>
    <name type="common">Darling's disease fungus</name>
    <name type="synonym">Histoplasma capsulatum</name>
    <dbReference type="NCBI Taxonomy" id="5037"/>
    <lineage>
        <taxon>Eukaryota</taxon>
        <taxon>Fungi</taxon>
        <taxon>Dikarya</taxon>
        <taxon>Ascomycota</taxon>
        <taxon>Pezizomycotina</taxon>
        <taxon>Eurotiomycetes</taxon>
        <taxon>Eurotiomycetidae</taxon>
        <taxon>Onygenales</taxon>
        <taxon>Ajellomycetaceae</taxon>
        <taxon>Histoplasma</taxon>
    </lineage>
</organism>
<protein>
    <submittedName>
        <fullName evidence="1">Uncharacterized protein</fullName>
    </submittedName>
</protein>
<name>A0A8A1M5G3_AJECA</name>
<evidence type="ECO:0000313" key="2">
    <source>
        <dbReference type="Proteomes" id="UP000663671"/>
    </source>
</evidence>
<feature type="non-terminal residue" evidence="1">
    <location>
        <position position="206"/>
    </location>
</feature>
<dbReference type="EMBL" id="CP069111">
    <property type="protein sequence ID" value="QSS61736.1"/>
    <property type="molecule type" value="Genomic_DNA"/>
</dbReference>
<evidence type="ECO:0000313" key="1">
    <source>
        <dbReference type="EMBL" id="QSS61736.1"/>
    </source>
</evidence>
<dbReference type="OrthoDB" id="2896980at2759"/>
<sequence length="206" mass="22886">MAPPTIYEAFSRPLDDLPYTAVTNNYRSISSSAHSTVAEDPPSACVTENPSVLINYARNQLLAHTPNSGSLAERMPQVEPGHLLHTEADVLRASVLYLIHPVNVVANRLLNTGSLDCRGELASGGGCRTDVRWVYRNGSQTPNIAVLEVKYTKVLHLNDFHPALTNQQNARAKRDAAQGEENRTHFKRNAYWIPKQAKKYSRRVSP</sequence>
<gene>
    <name evidence="1" type="ORF">I7I51_03913</name>
</gene>
<reference evidence="1" key="1">
    <citation type="submission" date="2021-01" db="EMBL/GenBank/DDBJ databases">
        <title>Chromosome-level genome assembly of a human fungal pathogen reveals clustering of transcriptionally co-regulated genes.</title>
        <authorList>
            <person name="Voorhies M."/>
            <person name="Cohen S."/>
            <person name="Shea T.P."/>
            <person name="Petrus S."/>
            <person name="Munoz J.F."/>
            <person name="Poplawski S."/>
            <person name="Goldman W.E."/>
            <person name="Michael T."/>
            <person name="Cuomo C.A."/>
            <person name="Sil A."/>
            <person name="Beyhan S."/>
        </authorList>
    </citation>
    <scope>NUCLEOTIDE SEQUENCE</scope>
    <source>
        <strain evidence="1">WU24</strain>
    </source>
</reference>
<accession>A0A8A1M5G3</accession>
<proteinExistence type="predicted"/>
<dbReference type="Proteomes" id="UP000663671">
    <property type="component" value="Chromosome 5"/>
</dbReference>
<dbReference type="VEuPathDB" id="FungiDB:I7I51_03913"/>